<keyword evidence="2" id="KW-1185">Reference proteome</keyword>
<name>A0A8J3KXK1_9ACTN</name>
<protein>
    <submittedName>
        <fullName evidence="1">Uncharacterized protein</fullName>
    </submittedName>
</protein>
<dbReference type="EMBL" id="BONI01000002">
    <property type="protein sequence ID" value="GIG03805.1"/>
    <property type="molecule type" value="Genomic_DNA"/>
</dbReference>
<dbReference type="Proteomes" id="UP000630887">
    <property type="component" value="Unassembled WGS sequence"/>
</dbReference>
<gene>
    <name evidence="1" type="ORF">Cco03nite_05050</name>
</gene>
<accession>A0A8J3KXK1</accession>
<evidence type="ECO:0000313" key="2">
    <source>
        <dbReference type="Proteomes" id="UP000630887"/>
    </source>
</evidence>
<organism evidence="1 2">
    <name type="scientific">Catellatospora coxensis</name>
    <dbReference type="NCBI Taxonomy" id="310354"/>
    <lineage>
        <taxon>Bacteria</taxon>
        <taxon>Bacillati</taxon>
        <taxon>Actinomycetota</taxon>
        <taxon>Actinomycetes</taxon>
        <taxon>Micromonosporales</taxon>
        <taxon>Micromonosporaceae</taxon>
        <taxon>Catellatospora</taxon>
    </lineage>
</organism>
<reference evidence="1 2" key="1">
    <citation type="submission" date="2021-01" db="EMBL/GenBank/DDBJ databases">
        <title>Whole genome shotgun sequence of Catellatospora coxensis NBRC 107359.</title>
        <authorList>
            <person name="Komaki H."/>
            <person name="Tamura T."/>
        </authorList>
    </citation>
    <scope>NUCLEOTIDE SEQUENCE [LARGE SCALE GENOMIC DNA]</scope>
    <source>
        <strain evidence="1 2">NBRC 107359</strain>
    </source>
</reference>
<comment type="caution">
    <text evidence="1">The sequence shown here is derived from an EMBL/GenBank/DDBJ whole genome shotgun (WGS) entry which is preliminary data.</text>
</comment>
<proteinExistence type="predicted"/>
<dbReference type="AlphaFoldDB" id="A0A8J3KXK1"/>
<evidence type="ECO:0000313" key="1">
    <source>
        <dbReference type="EMBL" id="GIG03805.1"/>
    </source>
</evidence>
<sequence>MYSASRAVVYGVLASGLQQSWTVRGLHQALPRDAVVGTEAVRAVIYLLLADGFVEPVAGQRALTVRLTAVGHQFLAGVLAQWGKPGP</sequence>